<dbReference type="SUPFAM" id="SSF55073">
    <property type="entry name" value="Nucleotide cyclase"/>
    <property type="match status" value="1"/>
</dbReference>
<dbReference type="RefSeq" id="WP_282299382.1">
    <property type="nucleotide sequence ID" value="NZ_CP124616.1"/>
</dbReference>
<keyword evidence="3" id="KW-0812">Transmembrane</keyword>
<dbReference type="Proteomes" id="UP001241605">
    <property type="component" value="Chromosome"/>
</dbReference>
<keyword evidence="5" id="KW-0548">Nucleotidyltransferase</keyword>
<dbReference type="NCBIfam" id="TIGR00254">
    <property type="entry name" value="GGDEF"/>
    <property type="match status" value="1"/>
</dbReference>
<comment type="catalytic activity">
    <reaction evidence="2">
        <text>2 GTP = 3',3'-c-di-GMP + 2 diphosphate</text>
        <dbReference type="Rhea" id="RHEA:24898"/>
        <dbReference type="ChEBI" id="CHEBI:33019"/>
        <dbReference type="ChEBI" id="CHEBI:37565"/>
        <dbReference type="ChEBI" id="CHEBI:58805"/>
        <dbReference type="EC" id="2.7.7.65"/>
    </reaction>
</comment>
<feature type="domain" description="GGDEF" evidence="4">
    <location>
        <begin position="284"/>
        <end position="417"/>
    </location>
</feature>
<feature type="transmembrane region" description="Helical" evidence="3">
    <location>
        <begin position="39"/>
        <end position="55"/>
    </location>
</feature>
<protein>
    <recommendedName>
        <fullName evidence="1">diguanylate cyclase</fullName>
        <ecNumber evidence="1">2.7.7.65</ecNumber>
    </recommendedName>
</protein>
<reference evidence="5 6" key="1">
    <citation type="submission" date="2023-05" db="EMBL/GenBank/DDBJ databases">
        <title>YMD87, complete Genome.</title>
        <authorList>
            <person name="Zhang J."/>
            <person name="Xu X."/>
        </authorList>
    </citation>
    <scope>NUCLEOTIDE SEQUENCE [LARGE SCALE GENOMIC DNA]</scope>
    <source>
        <strain evidence="5 6">YMD87</strain>
    </source>
</reference>
<feature type="transmembrane region" description="Helical" evidence="3">
    <location>
        <begin position="122"/>
        <end position="142"/>
    </location>
</feature>
<organism evidence="5 6">
    <name type="scientific">Tropicibacter oceani</name>
    <dbReference type="NCBI Taxonomy" id="3058420"/>
    <lineage>
        <taxon>Bacteria</taxon>
        <taxon>Pseudomonadati</taxon>
        <taxon>Pseudomonadota</taxon>
        <taxon>Alphaproteobacteria</taxon>
        <taxon>Rhodobacterales</taxon>
        <taxon>Roseobacteraceae</taxon>
        <taxon>Tropicibacter</taxon>
    </lineage>
</organism>
<feature type="transmembrane region" description="Helical" evidence="3">
    <location>
        <begin position="148"/>
        <end position="169"/>
    </location>
</feature>
<dbReference type="SMART" id="SM00267">
    <property type="entry name" value="GGDEF"/>
    <property type="match status" value="1"/>
</dbReference>
<gene>
    <name evidence="5" type="ORF">QF118_12470</name>
</gene>
<evidence type="ECO:0000313" key="5">
    <source>
        <dbReference type="EMBL" id="WGW02750.1"/>
    </source>
</evidence>
<evidence type="ECO:0000256" key="2">
    <source>
        <dbReference type="ARBA" id="ARBA00034247"/>
    </source>
</evidence>
<evidence type="ECO:0000313" key="6">
    <source>
        <dbReference type="Proteomes" id="UP001241605"/>
    </source>
</evidence>
<dbReference type="CDD" id="cd01949">
    <property type="entry name" value="GGDEF"/>
    <property type="match status" value="1"/>
</dbReference>
<dbReference type="InterPro" id="IPR029787">
    <property type="entry name" value="Nucleotide_cyclase"/>
</dbReference>
<dbReference type="PANTHER" id="PTHR45138">
    <property type="entry name" value="REGULATORY COMPONENTS OF SENSORY TRANSDUCTION SYSTEM"/>
    <property type="match status" value="1"/>
</dbReference>
<keyword evidence="6" id="KW-1185">Reference proteome</keyword>
<keyword evidence="3" id="KW-0472">Membrane</keyword>
<evidence type="ECO:0000256" key="3">
    <source>
        <dbReference type="SAM" id="Phobius"/>
    </source>
</evidence>
<proteinExistence type="predicted"/>
<evidence type="ECO:0000259" key="4">
    <source>
        <dbReference type="PROSITE" id="PS50887"/>
    </source>
</evidence>
<sequence length="436" mass="47762">MRRGLLWVGFLALGLVLIDYATGFLVRLSGDPLAPRTNPLTFLSLSFCLAATLHQRPLRVACRGERALWGLAMLTAALFSVSDSLSAWVFGPEYLGETDWKTTLAVCCLAMSQLVRSQNKDLGLAFAALSLIVPSIAINGYLLGVEQFFGEMSVATTLILLPLALANLLRFSRHRLIAPILRQSPGGQILRLQILIWSVVVMVSPLTLRMELTSASGFYPFLQTLENGLVLAGMLYVGNRWIDLHDRQHRTKRALLSDLARDPLTVAGTRKAAVDAFLQMRSGRKIGLVLLDIDHFKSVNDTHGHSAGDRLLCALVRRLRQELRITDILARWGGEEFLIMVRVNDENALQDMAERLRKAVHDIAIVPGGAHFMTASFGAVLVDPGANPNLKDCIAAADNALYQAKAAGRDTVVMASLDGGLWQVPEARHRASAARQ</sequence>
<accession>A0ABY8QDQ2</accession>
<keyword evidence="5" id="KW-0808">Transferase</keyword>
<dbReference type="EC" id="2.7.7.65" evidence="1"/>
<dbReference type="InterPro" id="IPR043128">
    <property type="entry name" value="Rev_trsase/Diguanyl_cyclase"/>
</dbReference>
<dbReference type="GO" id="GO:0052621">
    <property type="term" value="F:diguanylate cyclase activity"/>
    <property type="evidence" value="ECO:0007669"/>
    <property type="project" value="UniProtKB-EC"/>
</dbReference>
<dbReference type="PROSITE" id="PS50887">
    <property type="entry name" value="GGDEF"/>
    <property type="match status" value="1"/>
</dbReference>
<dbReference type="Pfam" id="PF00990">
    <property type="entry name" value="GGDEF"/>
    <property type="match status" value="1"/>
</dbReference>
<keyword evidence="3" id="KW-1133">Transmembrane helix</keyword>
<feature type="transmembrane region" description="Helical" evidence="3">
    <location>
        <begin position="67"/>
        <end position="88"/>
    </location>
</feature>
<dbReference type="InterPro" id="IPR050469">
    <property type="entry name" value="Diguanylate_Cyclase"/>
</dbReference>
<dbReference type="Gene3D" id="3.30.70.270">
    <property type="match status" value="1"/>
</dbReference>
<dbReference type="PANTHER" id="PTHR45138:SF9">
    <property type="entry name" value="DIGUANYLATE CYCLASE DGCM-RELATED"/>
    <property type="match status" value="1"/>
</dbReference>
<name>A0ABY8QDQ2_9RHOB</name>
<dbReference type="EMBL" id="CP124616">
    <property type="protein sequence ID" value="WGW02750.1"/>
    <property type="molecule type" value="Genomic_DNA"/>
</dbReference>
<evidence type="ECO:0000256" key="1">
    <source>
        <dbReference type="ARBA" id="ARBA00012528"/>
    </source>
</evidence>
<dbReference type="InterPro" id="IPR000160">
    <property type="entry name" value="GGDEF_dom"/>
</dbReference>